<sequence length="109" mass="12889">MGNIANWITLRNLMSTLLMKLSVVQMKGKTKSLMSAFSMIQGVLPDGVRLNREKHLHRRMTALREKHLHRRMTALREKHLHRRMTALREKHLHRRMTALRKTDEIAFAV</sequence>
<keyword evidence="1" id="KW-1185">Reference proteome</keyword>
<name>A0A8B8AHJ8_CRAVI</name>
<evidence type="ECO:0000313" key="1">
    <source>
        <dbReference type="Proteomes" id="UP000694844"/>
    </source>
</evidence>
<evidence type="ECO:0000313" key="2">
    <source>
        <dbReference type="RefSeq" id="XP_022290018.1"/>
    </source>
</evidence>
<dbReference type="AlphaFoldDB" id="A0A8B8AHJ8"/>
<dbReference type="OrthoDB" id="6102890at2759"/>
<protein>
    <submittedName>
        <fullName evidence="2">Uncharacterized protein LOC111101719 isoform X4</fullName>
    </submittedName>
</protein>
<organism evidence="1 2">
    <name type="scientific">Crassostrea virginica</name>
    <name type="common">Eastern oyster</name>
    <dbReference type="NCBI Taxonomy" id="6565"/>
    <lineage>
        <taxon>Eukaryota</taxon>
        <taxon>Metazoa</taxon>
        <taxon>Spiralia</taxon>
        <taxon>Lophotrochozoa</taxon>
        <taxon>Mollusca</taxon>
        <taxon>Bivalvia</taxon>
        <taxon>Autobranchia</taxon>
        <taxon>Pteriomorphia</taxon>
        <taxon>Ostreida</taxon>
        <taxon>Ostreoidea</taxon>
        <taxon>Ostreidae</taxon>
        <taxon>Crassostrea</taxon>
    </lineage>
</organism>
<proteinExistence type="predicted"/>
<gene>
    <name evidence="2" type="primary">LOC111101719</name>
</gene>
<dbReference type="RefSeq" id="XP_022290018.1">
    <property type="nucleotide sequence ID" value="XM_022434310.1"/>
</dbReference>
<reference evidence="2" key="1">
    <citation type="submission" date="2025-08" db="UniProtKB">
        <authorList>
            <consortium name="RefSeq"/>
        </authorList>
    </citation>
    <scope>IDENTIFICATION</scope>
    <source>
        <tissue evidence="2">Whole sample</tissue>
    </source>
</reference>
<accession>A0A8B8AHJ8</accession>
<dbReference type="GeneID" id="111101719"/>
<dbReference type="Proteomes" id="UP000694844">
    <property type="component" value="Chromosome 6"/>
</dbReference>